<dbReference type="InterPro" id="IPR025062">
    <property type="entry name" value="DUF4003"/>
</dbReference>
<keyword evidence="2" id="KW-1185">Reference proteome</keyword>
<dbReference type="RefSeq" id="WP_074891398.1">
    <property type="nucleotide sequence ID" value="NZ_FOXO01000036.1"/>
</dbReference>
<organism evidence="1 2">
    <name type="scientific">Butyrivibrio proteoclasticus</name>
    <dbReference type="NCBI Taxonomy" id="43305"/>
    <lineage>
        <taxon>Bacteria</taxon>
        <taxon>Bacillati</taxon>
        <taxon>Bacillota</taxon>
        <taxon>Clostridia</taxon>
        <taxon>Lachnospirales</taxon>
        <taxon>Lachnospiraceae</taxon>
        <taxon>Butyrivibrio</taxon>
    </lineage>
</organism>
<protein>
    <recommendedName>
        <fullName evidence="3">DUF4003 domain-containing protein</fullName>
    </recommendedName>
</protein>
<accession>A0A1I5XQK4</accession>
<evidence type="ECO:0000313" key="1">
    <source>
        <dbReference type="EMBL" id="SFQ34242.1"/>
    </source>
</evidence>
<dbReference type="EMBL" id="FOXO01000036">
    <property type="protein sequence ID" value="SFQ34242.1"/>
    <property type="molecule type" value="Genomic_DNA"/>
</dbReference>
<evidence type="ECO:0008006" key="3">
    <source>
        <dbReference type="Google" id="ProtNLM"/>
    </source>
</evidence>
<dbReference type="Proteomes" id="UP000182624">
    <property type="component" value="Unassembled WGS sequence"/>
</dbReference>
<dbReference type="OrthoDB" id="1778393at2"/>
<evidence type="ECO:0000313" key="2">
    <source>
        <dbReference type="Proteomes" id="UP000182624"/>
    </source>
</evidence>
<dbReference type="AlphaFoldDB" id="A0A1I5XQK4"/>
<reference evidence="2" key="1">
    <citation type="submission" date="2016-10" db="EMBL/GenBank/DDBJ databases">
        <authorList>
            <person name="Varghese N."/>
            <person name="Submissions S."/>
        </authorList>
    </citation>
    <scope>NUCLEOTIDE SEQUENCE [LARGE SCALE GENOMIC DNA]</scope>
    <source>
        <strain evidence="2">P18</strain>
    </source>
</reference>
<dbReference type="Pfam" id="PF13170">
    <property type="entry name" value="DUF4003"/>
    <property type="match status" value="1"/>
</dbReference>
<sequence>MRSEIEKRCELLVENRKLAGKASFLDHDFIKVVAASFFTEKDKTADVEELKDCKRLIRKKQGIFSEIRGNNELVIAAKMAVSGNPEEYLDKLIDVYKEFQKGKILGSSYRVLAAASICDTGRESEAESLVEKTYEIMKGMRKDHPFLTTDEDTSFAVLLAMKDKSTEEILAELEEIYQLIKKNFAFHENAAYSLSQVLATFDGQAELKSEKVMELFEAFKNAGAKYGKGYELASLGILVGIDKNIEDLVSEVVEVAEYLSGKKGFGILNMNRHTRLMLGTMIVSEIYSDGNVATGASVASSALSAVIAAQLCMYVAIMSAASASASSSN</sequence>
<name>A0A1I5XQK4_9FIRM</name>
<proteinExistence type="predicted"/>
<gene>
    <name evidence="1" type="ORF">SAMN04487928_13614</name>
</gene>